<dbReference type="Proteomes" id="UP000618818">
    <property type="component" value="Unassembled WGS sequence"/>
</dbReference>
<reference evidence="2 3" key="1">
    <citation type="submission" date="2020-09" db="EMBL/GenBank/DDBJ databases">
        <title>novel species in genus Nocardioides.</title>
        <authorList>
            <person name="Zhang G."/>
        </authorList>
    </citation>
    <scope>NUCLEOTIDE SEQUENCE [LARGE SCALE GENOMIC DNA]</scope>
    <source>
        <strain evidence="2 3">KCTC 39551</strain>
    </source>
</reference>
<feature type="chain" id="PRO_5046422888" evidence="1">
    <location>
        <begin position="25"/>
        <end position="164"/>
    </location>
</feature>
<protein>
    <submittedName>
        <fullName evidence="2">Uncharacterized protein</fullName>
    </submittedName>
</protein>
<proteinExistence type="predicted"/>
<evidence type="ECO:0000313" key="3">
    <source>
        <dbReference type="Proteomes" id="UP000618818"/>
    </source>
</evidence>
<organism evidence="2 3">
    <name type="scientific">Nocardioides cavernae</name>
    <dbReference type="NCBI Taxonomy" id="1921566"/>
    <lineage>
        <taxon>Bacteria</taxon>
        <taxon>Bacillati</taxon>
        <taxon>Actinomycetota</taxon>
        <taxon>Actinomycetes</taxon>
        <taxon>Propionibacteriales</taxon>
        <taxon>Nocardioidaceae</taxon>
        <taxon>Nocardioides</taxon>
    </lineage>
</organism>
<name>A0ABR8NIT4_9ACTN</name>
<dbReference type="RefSeq" id="WP_191196942.1">
    <property type="nucleotide sequence ID" value="NZ_JACXYZ010000004.1"/>
</dbReference>
<comment type="caution">
    <text evidence="2">The sequence shown here is derived from an EMBL/GenBank/DDBJ whole genome shotgun (WGS) entry which is preliminary data.</text>
</comment>
<accession>A0ABR8NIT4</accession>
<dbReference type="EMBL" id="JACXYZ010000004">
    <property type="protein sequence ID" value="MBD3927105.1"/>
    <property type="molecule type" value="Genomic_DNA"/>
</dbReference>
<keyword evidence="1" id="KW-0732">Signal</keyword>
<feature type="signal peptide" evidence="1">
    <location>
        <begin position="1"/>
        <end position="24"/>
    </location>
</feature>
<keyword evidence="3" id="KW-1185">Reference proteome</keyword>
<evidence type="ECO:0000313" key="2">
    <source>
        <dbReference type="EMBL" id="MBD3927105.1"/>
    </source>
</evidence>
<gene>
    <name evidence="2" type="ORF">IEZ26_20965</name>
</gene>
<sequence length="164" mass="16137">MRRIAVLALLLPLAMLVQAGPATAAVSCHQINATGAGQGAAPQAGDPPGLIRTVAQIRGGGLLQGTTEAAFEVTGPTPTGIAFDGGITFTTNRGTLSVDLDGMLDLTTGDFQASGDVSGATGKLDGATGTLTLAGVQDLLDPAGSFSETVSGEVCVDLGANGKK</sequence>
<dbReference type="PROSITE" id="PS51257">
    <property type="entry name" value="PROKAR_LIPOPROTEIN"/>
    <property type="match status" value="1"/>
</dbReference>
<evidence type="ECO:0000256" key="1">
    <source>
        <dbReference type="SAM" id="SignalP"/>
    </source>
</evidence>